<feature type="compositionally biased region" description="Gly residues" evidence="4">
    <location>
        <begin position="67"/>
        <end position="76"/>
    </location>
</feature>
<dbReference type="PANTHER" id="PTHR31636">
    <property type="entry name" value="OSJNBA0084A10.13 PROTEIN-RELATED"/>
    <property type="match status" value="1"/>
</dbReference>
<keyword evidence="6" id="KW-1185">Reference proteome</keyword>
<dbReference type="InterPro" id="IPR005202">
    <property type="entry name" value="TF_GRAS"/>
</dbReference>
<comment type="caution">
    <text evidence="3">Lacks conserved residue(s) required for the propagation of feature annotation.</text>
</comment>
<evidence type="ECO:0008006" key="7">
    <source>
        <dbReference type="Google" id="ProtNLM"/>
    </source>
</evidence>
<keyword evidence="1" id="KW-0805">Transcription regulation</keyword>
<feature type="short sequence motif" description="VHIID" evidence="3">
    <location>
        <begin position="376"/>
        <end position="380"/>
    </location>
</feature>
<name>A0A7J8R8G4_GOSDV</name>
<reference evidence="5 6" key="1">
    <citation type="journal article" date="2019" name="Genome Biol. Evol.">
        <title>Insights into the evolution of the New World diploid cottons (Gossypium, subgenus Houzingenia) based on genome sequencing.</title>
        <authorList>
            <person name="Grover C.E."/>
            <person name="Arick M.A. 2nd"/>
            <person name="Thrash A."/>
            <person name="Conover J.L."/>
            <person name="Sanders W.S."/>
            <person name="Peterson D.G."/>
            <person name="Frelichowski J.E."/>
            <person name="Scheffler J.A."/>
            <person name="Scheffler B.E."/>
            <person name="Wendel J.F."/>
        </authorList>
    </citation>
    <scope>NUCLEOTIDE SEQUENCE [LARGE SCALE GENOMIC DNA]</scope>
    <source>
        <strain evidence="5">27</strain>
        <tissue evidence="5">Leaf</tissue>
    </source>
</reference>
<comment type="caution">
    <text evidence="5">The sequence shown here is derived from an EMBL/GenBank/DDBJ whole genome shotgun (WGS) entry which is preliminary data.</text>
</comment>
<evidence type="ECO:0000313" key="6">
    <source>
        <dbReference type="Proteomes" id="UP000593561"/>
    </source>
</evidence>
<accession>A0A7J8R8G4</accession>
<evidence type="ECO:0000256" key="3">
    <source>
        <dbReference type="PROSITE-ProRule" id="PRU01191"/>
    </source>
</evidence>
<comment type="similarity">
    <text evidence="3">Belongs to the GRAS family.</text>
</comment>
<evidence type="ECO:0000256" key="1">
    <source>
        <dbReference type="ARBA" id="ARBA00023015"/>
    </source>
</evidence>
<evidence type="ECO:0000313" key="5">
    <source>
        <dbReference type="EMBL" id="MBA0609646.1"/>
    </source>
</evidence>
<organism evidence="5 6">
    <name type="scientific">Gossypium davidsonii</name>
    <name type="common">Davidson's cotton</name>
    <name type="synonym">Gossypium klotzschianum subsp. davidsonii</name>
    <dbReference type="NCBI Taxonomy" id="34287"/>
    <lineage>
        <taxon>Eukaryota</taxon>
        <taxon>Viridiplantae</taxon>
        <taxon>Streptophyta</taxon>
        <taxon>Embryophyta</taxon>
        <taxon>Tracheophyta</taxon>
        <taxon>Spermatophyta</taxon>
        <taxon>Magnoliopsida</taxon>
        <taxon>eudicotyledons</taxon>
        <taxon>Gunneridae</taxon>
        <taxon>Pentapetalae</taxon>
        <taxon>rosids</taxon>
        <taxon>malvids</taxon>
        <taxon>Malvales</taxon>
        <taxon>Malvaceae</taxon>
        <taxon>Malvoideae</taxon>
        <taxon>Gossypium</taxon>
    </lineage>
</organism>
<evidence type="ECO:0000256" key="2">
    <source>
        <dbReference type="ARBA" id="ARBA00023163"/>
    </source>
</evidence>
<feature type="region of interest" description="SAW" evidence="3">
    <location>
        <begin position="560"/>
        <end position="631"/>
    </location>
</feature>
<protein>
    <recommendedName>
        <fullName evidence="7">Scarecrow-like protein 6</fullName>
    </recommendedName>
</protein>
<dbReference type="Proteomes" id="UP000593561">
    <property type="component" value="Unassembled WGS sequence"/>
</dbReference>
<dbReference type="PROSITE" id="PS50985">
    <property type="entry name" value="GRAS"/>
    <property type="match status" value="1"/>
</dbReference>
<proteinExistence type="inferred from homology"/>
<sequence>MMHASMAEEFQPKVGVELAGFASIYQDKWAKQQEDNSFNDQEPTSVLHMRSQSPPTSASTLSSSFNGGSGGGGSGGNFTTTTIVPTESTQLEFQPIQSELDLVTTGPVGVQRCNNLGIEDWEAMLFESTVSPSQDQNSLLRWIAGDVDDHGLKQLLQTGPDFIPGFDPMDPGNLGYFPQNPIFTSPPESIGLYQQLENQEMKPQILNPQNPNFFLPFPQEQQPLPKRLNHGQIPKLPFSDHELFIKKQQLVGFQEQKPLMVSQQQQAATLLDQLCKVAEMVESGNFSHAQGILARLNHLSPVGKTFQRIGFYFKEALQLLLLMYNNTPVSKNPTPFDVIFKMGAYKVFSEVSPFVQFVNFTSNQAFLEALENSDRIHIVDFDIGFGAQWASFMQELPMRSKGVVPSLRITAFVSLSTYHPIELGLIRENLEQFANGIGVNFELEVLNFDCLDQNPYSLPMFRMNENEALAVNFPVWSASYRPSILPNLLRIVKQLRPKIVVSLDRGCDRNDLSFPQHIINAFYSYISLLESLDAAVNVTSDAINKIERFLIVPKIETTVLGRLHSLEKMPPWKTLFASAGFTPLTFSNFTETQAECVVKRAQVRGFHIEKCHASLVLCWQQKELISASAWRC</sequence>
<feature type="compositionally biased region" description="Polar residues" evidence="4">
    <location>
        <begin position="35"/>
        <end position="44"/>
    </location>
</feature>
<evidence type="ECO:0000256" key="4">
    <source>
        <dbReference type="SAM" id="MobiDB-lite"/>
    </source>
</evidence>
<dbReference type="AlphaFoldDB" id="A0A7J8R8G4"/>
<feature type="compositionally biased region" description="Low complexity" evidence="4">
    <location>
        <begin position="53"/>
        <end position="66"/>
    </location>
</feature>
<keyword evidence="2" id="KW-0804">Transcription</keyword>
<gene>
    <name evidence="5" type="ORF">Godav_021662</name>
</gene>
<feature type="region of interest" description="Disordered" evidence="4">
    <location>
        <begin position="33"/>
        <end position="79"/>
    </location>
</feature>
<dbReference type="Pfam" id="PF03514">
    <property type="entry name" value="GRAS"/>
    <property type="match status" value="1"/>
</dbReference>
<dbReference type="EMBL" id="JABFAC010000003">
    <property type="protein sequence ID" value="MBA0609646.1"/>
    <property type="molecule type" value="Genomic_DNA"/>
</dbReference>